<dbReference type="InterPro" id="IPR017946">
    <property type="entry name" value="PLC-like_Pdiesterase_TIM-brl"/>
</dbReference>
<evidence type="ECO:0000259" key="1">
    <source>
        <dbReference type="PROSITE" id="PS51704"/>
    </source>
</evidence>
<dbReference type="SUPFAM" id="SSF51695">
    <property type="entry name" value="PLC-like phosphodiesterases"/>
    <property type="match status" value="1"/>
</dbReference>
<name>X1SIV3_9ZZZZ</name>
<comment type="caution">
    <text evidence="2">The sequence shown here is derived from an EMBL/GenBank/DDBJ whole genome shotgun (WGS) entry which is preliminary data.</text>
</comment>
<feature type="domain" description="GP-PDE" evidence="1">
    <location>
        <begin position="1"/>
        <end position="187"/>
    </location>
</feature>
<dbReference type="Pfam" id="PF03009">
    <property type="entry name" value="GDPD"/>
    <property type="match status" value="1"/>
</dbReference>
<organism evidence="2">
    <name type="scientific">marine sediment metagenome</name>
    <dbReference type="NCBI Taxonomy" id="412755"/>
    <lineage>
        <taxon>unclassified sequences</taxon>
        <taxon>metagenomes</taxon>
        <taxon>ecological metagenomes</taxon>
    </lineage>
</organism>
<dbReference type="InterPro" id="IPR030395">
    <property type="entry name" value="GP_PDE_dom"/>
</dbReference>
<protein>
    <recommendedName>
        <fullName evidence="1">GP-PDE domain-containing protein</fullName>
    </recommendedName>
</protein>
<proteinExistence type="predicted"/>
<dbReference type="EMBL" id="BARW01004896">
    <property type="protein sequence ID" value="GAI67704.1"/>
    <property type="molecule type" value="Genomic_DNA"/>
</dbReference>
<gene>
    <name evidence="2" type="ORF">S12H4_11088</name>
</gene>
<dbReference type="AlphaFoldDB" id="X1SIV3"/>
<dbReference type="PANTHER" id="PTHR46211">
    <property type="entry name" value="GLYCEROPHOSPHORYL DIESTER PHOSPHODIESTERASE"/>
    <property type="match status" value="1"/>
</dbReference>
<dbReference type="Gene3D" id="3.20.20.190">
    <property type="entry name" value="Phosphatidylinositol (PI) phosphodiesterase"/>
    <property type="match status" value="1"/>
</dbReference>
<dbReference type="PROSITE" id="PS51704">
    <property type="entry name" value="GP_PDE"/>
    <property type="match status" value="1"/>
</dbReference>
<feature type="non-terminal residue" evidence="2">
    <location>
        <position position="187"/>
    </location>
</feature>
<accession>X1SIV3</accession>
<dbReference type="GO" id="GO:0006629">
    <property type="term" value="P:lipid metabolic process"/>
    <property type="evidence" value="ECO:0007669"/>
    <property type="project" value="InterPro"/>
</dbReference>
<reference evidence="2" key="1">
    <citation type="journal article" date="2014" name="Front. Microbiol.">
        <title>High frequency of phylogenetically diverse reductive dehalogenase-homologous genes in deep subseafloor sedimentary metagenomes.</title>
        <authorList>
            <person name="Kawai M."/>
            <person name="Futagami T."/>
            <person name="Toyoda A."/>
            <person name="Takaki Y."/>
            <person name="Nishi S."/>
            <person name="Hori S."/>
            <person name="Arai W."/>
            <person name="Tsubouchi T."/>
            <person name="Morono Y."/>
            <person name="Uchiyama I."/>
            <person name="Ito T."/>
            <person name="Fujiyama A."/>
            <person name="Inagaki F."/>
            <person name="Takami H."/>
        </authorList>
    </citation>
    <scope>NUCLEOTIDE SEQUENCE</scope>
    <source>
        <strain evidence="2">Expedition CK06-06</strain>
    </source>
</reference>
<evidence type="ECO:0000313" key="2">
    <source>
        <dbReference type="EMBL" id="GAI67704.1"/>
    </source>
</evidence>
<dbReference type="PANTHER" id="PTHR46211:SF1">
    <property type="entry name" value="GLYCEROPHOSPHODIESTER PHOSPHODIESTERASE, CYTOPLASMIC"/>
    <property type="match status" value="1"/>
</dbReference>
<dbReference type="GO" id="GO:0008081">
    <property type="term" value="F:phosphoric diester hydrolase activity"/>
    <property type="evidence" value="ECO:0007669"/>
    <property type="project" value="InterPro"/>
</dbReference>
<sequence>MEVDVHLSKDNRIVVIHDSSTKRTGEIDLKVKEAASQELRKLDVGRFKSEEHAGEQIPFLADIIETIPPGRKLYVEIKCEKEVLPILHKLIIQSGKMSQIVIIGFDLETVTLSKELIDVPTYWLKGTEKDKETEEWIPHDPQLVQIAKNKGLDGLDVHYAGVTKDFMDAVKASAQKLYVWTVDEPEE</sequence>